<proteinExistence type="predicted"/>
<comment type="caution">
    <text evidence="3">The sequence shown here is derived from an EMBL/GenBank/DDBJ whole genome shotgun (WGS) entry which is preliminary data.</text>
</comment>
<dbReference type="Proteomes" id="UP001177140">
    <property type="component" value="Unassembled WGS sequence"/>
</dbReference>
<dbReference type="GO" id="GO:0005634">
    <property type="term" value="C:nucleus"/>
    <property type="evidence" value="ECO:0007669"/>
    <property type="project" value="TreeGrafter"/>
</dbReference>
<dbReference type="PANTHER" id="PTHR13620:SF59">
    <property type="entry name" value="POLYNUCLEOTIDYL TRANSFERASE, RIBONUCLEASE H-LIKE SUPERFAMILY PROTEIN"/>
    <property type="match status" value="1"/>
</dbReference>
<accession>A0AA41W190</accession>
<dbReference type="Gene3D" id="3.30.420.10">
    <property type="entry name" value="Ribonuclease H-like superfamily/Ribonuclease H"/>
    <property type="match status" value="1"/>
</dbReference>
<dbReference type="AlphaFoldDB" id="A0AA41W190"/>
<keyword evidence="4" id="KW-1185">Reference proteome</keyword>
<sequence>MVIFHIHDPVYSYSSTEEEEENIHTSFQCYGSKRNRRTQIFNVTFFGRTILTTVTSKPSEIRNWIYNSLYHNRYHRYNLVVGVGVQCSTNSSDDPAETLQICIGTRCLIIQLSHTPYVPQILRRFLCNVNITFVGIWNYSDNNNLLKSN</sequence>
<dbReference type="PANTHER" id="PTHR13620">
    <property type="entry name" value="3-5 EXONUCLEASE"/>
    <property type="match status" value="1"/>
</dbReference>
<evidence type="ECO:0000256" key="2">
    <source>
        <dbReference type="ARBA" id="ARBA00022801"/>
    </source>
</evidence>
<organism evidence="3 4">
    <name type="scientific">Papaver nudicaule</name>
    <name type="common">Iceland poppy</name>
    <dbReference type="NCBI Taxonomy" id="74823"/>
    <lineage>
        <taxon>Eukaryota</taxon>
        <taxon>Viridiplantae</taxon>
        <taxon>Streptophyta</taxon>
        <taxon>Embryophyta</taxon>
        <taxon>Tracheophyta</taxon>
        <taxon>Spermatophyta</taxon>
        <taxon>Magnoliopsida</taxon>
        <taxon>Ranunculales</taxon>
        <taxon>Papaveraceae</taxon>
        <taxon>Papaveroideae</taxon>
        <taxon>Papaver</taxon>
    </lineage>
</organism>
<evidence type="ECO:0000313" key="3">
    <source>
        <dbReference type="EMBL" id="MCL7051292.1"/>
    </source>
</evidence>
<gene>
    <name evidence="3" type="ORF">MKW94_012939</name>
</gene>
<dbReference type="GO" id="GO:0003676">
    <property type="term" value="F:nucleic acid binding"/>
    <property type="evidence" value="ECO:0007669"/>
    <property type="project" value="InterPro"/>
</dbReference>
<evidence type="ECO:0000313" key="4">
    <source>
        <dbReference type="Proteomes" id="UP001177140"/>
    </source>
</evidence>
<dbReference type="EMBL" id="JAJJMA010336957">
    <property type="protein sequence ID" value="MCL7051292.1"/>
    <property type="molecule type" value="Genomic_DNA"/>
</dbReference>
<dbReference type="GO" id="GO:0005737">
    <property type="term" value="C:cytoplasm"/>
    <property type="evidence" value="ECO:0007669"/>
    <property type="project" value="TreeGrafter"/>
</dbReference>
<dbReference type="InterPro" id="IPR036397">
    <property type="entry name" value="RNaseH_sf"/>
</dbReference>
<keyword evidence="1" id="KW-0540">Nuclease</keyword>
<reference evidence="3" key="1">
    <citation type="submission" date="2022-03" db="EMBL/GenBank/DDBJ databases">
        <title>A functionally conserved STORR gene fusion in Papaver species that diverged 16.8 million years ago.</title>
        <authorList>
            <person name="Catania T."/>
        </authorList>
    </citation>
    <scope>NUCLEOTIDE SEQUENCE</scope>
    <source>
        <strain evidence="3">S-191538</strain>
    </source>
</reference>
<protein>
    <submittedName>
        <fullName evidence="3">Uncharacterized protein</fullName>
    </submittedName>
</protein>
<dbReference type="InterPro" id="IPR051132">
    <property type="entry name" value="3-5_Exonuclease_domain"/>
</dbReference>
<dbReference type="GO" id="GO:0008408">
    <property type="term" value="F:3'-5' exonuclease activity"/>
    <property type="evidence" value="ECO:0007669"/>
    <property type="project" value="TreeGrafter"/>
</dbReference>
<name>A0AA41W190_PAPNU</name>
<dbReference type="InterPro" id="IPR012337">
    <property type="entry name" value="RNaseH-like_sf"/>
</dbReference>
<keyword evidence="2" id="KW-0378">Hydrolase</keyword>
<dbReference type="SUPFAM" id="SSF53098">
    <property type="entry name" value="Ribonuclease H-like"/>
    <property type="match status" value="1"/>
</dbReference>
<evidence type="ECO:0000256" key="1">
    <source>
        <dbReference type="ARBA" id="ARBA00022722"/>
    </source>
</evidence>